<dbReference type="Proteomes" id="UP001056120">
    <property type="component" value="Linkage Group LG13"/>
</dbReference>
<organism evidence="1 2">
    <name type="scientific">Smallanthus sonchifolius</name>
    <dbReference type="NCBI Taxonomy" id="185202"/>
    <lineage>
        <taxon>Eukaryota</taxon>
        <taxon>Viridiplantae</taxon>
        <taxon>Streptophyta</taxon>
        <taxon>Embryophyta</taxon>
        <taxon>Tracheophyta</taxon>
        <taxon>Spermatophyta</taxon>
        <taxon>Magnoliopsida</taxon>
        <taxon>eudicotyledons</taxon>
        <taxon>Gunneridae</taxon>
        <taxon>Pentapetalae</taxon>
        <taxon>asterids</taxon>
        <taxon>campanulids</taxon>
        <taxon>Asterales</taxon>
        <taxon>Asteraceae</taxon>
        <taxon>Asteroideae</taxon>
        <taxon>Heliantheae alliance</taxon>
        <taxon>Millerieae</taxon>
        <taxon>Smallanthus</taxon>
    </lineage>
</organism>
<proteinExistence type="predicted"/>
<name>A0ACB9GX08_9ASTR</name>
<dbReference type="EMBL" id="CM042030">
    <property type="protein sequence ID" value="KAI3787257.1"/>
    <property type="molecule type" value="Genomic_DNA"/>
</dbReference>
<protein>
    <submittedName>
        <fullName evidence="1">Uncharacterized protein</fullName>
    </submittedName>
</protein>
<evidence type="ECO:0000313" key="2">
    <source>
        <dbReference type="Proteomes" id="UP001056120"/>
    </source>
</evidence>
<accession>A0ACB9GX08</accession>
<reference evidence="2" key="1">
    <citation type="journal article" date="2022" name="Mol. Ecol. Resour.">
        <title>The genomes of chicory, endive, great burdock and yacon provide insights into Asteraceae palaeo-polyploidization history and plant inulin production.</title>
        <authorList>
            <person name="Fan W."/>
            <person name="Wang S."/>
            <person name="Wang H."/>
            <person name="Wang A."/>
            <person name="Jiang F."/>
            <person name="Liu H."/>
            <person name="Zhao H."/>
            <person name="Xu D."/>
            <person name="Zhang Y."/>
        </authorList>
    </citation>
    <scope>NUCLEOTIDE SEQUENCE [LARGE SCALE GENOMIC DNA]</scope>
    <source>
        <strain evidence="2">cv. Yunnan</strain>
    </source>
</reference>
<sequence length="158" mass="16920">MVLRTERCRCPCSSSDQQSYSIYQESCGRIQYGGGHAAPYSQPHQSVWSTGGGYHGNGASHPLGGGAVTTILPNTGPYESYYHGHTAPYSQPHQSVWSTGGGYHGNGASHPLGGGAVTTILPNTGPYESYYHGHNSYGNGTNYGYQKTTWTLKDLDNE</sequence>
<keyword evidence="2" id="KW-1185">Reference proteome</keyword>
<evidence type="ECO:0000313" key="1">
    <source>
        <dbReference type="EMBL" id="KAI3787257.1"/>
    </source>
</evidence>
<comment type="caution">
    <text evidence="1">The sequence shown here is derived from an EMBL/GenBank/DDBJ whole genome shotgun (WGS) entry which is preliminary data.</text>
</comment>
<reference evidence="1 2" key="2">
    <citation type="journal article" date="2022" name="Mol. Ecol. Resour.">
        <title>The genomes of chicory, endive, great burdock and yacon provide insights into Asteraceae paleo-polyploidization history and plant inulin production.</title>
        <authorList>
            <person name="Fan W."/>
            <person name="Wang S."/>
            <person name="Wang H."/>
            <person name="Wang A."/>
            <person name="Jiang F."/>
            <person name="Liu H."/>
            <person name="Zhao H."/>
            <person name="Xu D."/>
            <person name="Zhang Y."/>
        </authorList>
    </citation>
    <scope>NUCLEOTIDE SEQUENCE [LARGE SCALE GENOMIC DNA]</scope>
    <source>
        <strain evidence="2">cv. Yunnan</strain>
        <tissue evidence="1">Leaves</tissue>
    </source>
</reference>
<gene>
    <name evidence="1" type="ORF">L1987_41601</name>
</gene>